<dbReference type="Proteomes" id="UP000001012">
    <property type="component" value="Chromosome"/>
</dbReference>
<evidence type="ECO:0000259" key="7">
    <source>
        <dbReference type="Pfam" id="PF00156"/>
    </source>
</evidence>
<keyword evidence="9" id="KW-1185">Reference proteome</keyword>
<dbReference type="PANTHER" id="PTHR19278:SF9">
    <property type="entry name" value="URIDINE 5'-MONOPHOSPHATE SYNTHASE"/>
    <property type="match status" value="1"/>
</dbReference>
<keyword evidence="4 6" id="KW-0808">Transferase</keyword>
<evidence type="ECO:0000313" key="9">
    <source>
        <dbReference type="Proteomes" id="UP000001012"/>
    </source>
</evidence>
<feature type="domain" description="Phosphoribosyltransferase" evidence="7">
    <location>
        <begin position="61"/>
        <end position="173"/>
    </location>
</feature>
<dbReference type="CDD" id="cd06223">
    <property type="entry name" value="PRTases_typeI"/>
    <property type="match status" value="1"/>
</dbReference>
<dbReference type="HOGENOM" id="CLU_074878_2_0_0"/>
<dbReference type="eggNOG" id="COG0461">
    <property type="taxonomic scope" value="Bacteria"/>
</dbReference>
<dbReference type="HAMAP" id="MF_01208">
    <property type="entry name" value="PyrE"/>
    <property type="match status" value="1"/>
</dbReference>
<name>Q5L6Y1_CHLAB</name>
<dbReference type="InterPro" id="IPR000836">
    <property type="entry name" value="PRTase_dom"/>
</dbReference>
<evidence type="ECO:0000256" key="6">
    <source>
        <dbReference type="HAMAP-Rule" id="MF_01208"/>
    </source>
</evidence>
<comment type="cofactor">
    <cofactor evidence="6">
        <name>Mg(2+)</name>
        <dbReference type="ChEBI" id="CHEBI:18420"/>
    </cofactor>
</comment>
<dbReference type="EC" id="2.4.2.10" evidence="2 6"/>
<comment type="pathway">
    <text evidence="1 6">Pyrimidine metabolism; UMP biosynthesis via de novo pathway; UMP from orotate: step 1/2.</text>
</comment>
<feature type="binding site" description="in other chain" evidence="6">
    <location>
        <position position="110"/>
    </location>
    <ligand>
        <name>5-phospho-alpha-D-ribose 1-diphosphate</name>
        <dbReference type="ChEBI" id="CHEBI:58017"/>
        <note>ligand shared between dimeric partners</note>
    </ligand>
</feature>
<reference evidence="8 9" key="1">
    <citation type="journal article" date="2005" name="Genome Res.">
        <title>The Chlamydophila abortus genome sequence reveals an array of variable proteins that contribute to interspecies variation.</title>
        <authorList>
            <person name="Thomson N.R."/>
            <person name="Yeats C."/>
            <person name="Bell K."/>
            <person name="Holden M.T.G."/>
            <person name="Bentley S.D."/>
            <person name="Livingstone M."/>
            <person name="Cerdeno-Tarraga A.M."/>
            <person name="Harris B."/>
            <person name="Doggett J."/>
            <person name="Ormond D."/>
            <person name="Mungal K."/>
            <person name="Clarke K."/>
            <person name="Feltwell T."/>
            <person name="Hance Z."/>
            <person name="Sanders M."/>
            <person name="Quail M.A."/>
            <person name="Price C."/>
            <person name="Parkhill J."/>
            <person name="Longbottom D."/>
        </authorList>
    </citation>
    <scope>NUCLEOTIDE SEQUENCE [LARGE SCALE GENOMIC DNA]</scope>
    <source>
        <strain evidence="9">DSM 27085 / S26/3</strain>
    </source>
</reference>
<comment type="caution">
    <text evidence="6">Lacks conserved residue(s) required for the propagation of feature annotation.</text>
</comment>
<dbReference type="GO" id="GO:0044205">
    <property type="term" value="P:'de novo' UMP biosynthetic process"/>
    <property type="evidence" value="ECO:0007669"/>
    <property type="project" value="UniProtKB-UniRule"/>
</dbReference>
<comment type="subunit">
    <text evidence="6">Homodimer.</text>
</comment>
<dbReference type="SUPFAM" id="SSF53271">
    <property type="entry name" value="PRTase-like"/>
    <property type="match status" value="1"/>
</dbReference>
<comment type="function">
    <text evidence="6">Catalyzes the transfer of a ribosyl phosphate group from 5-phosphoribose 1-diphosphate to orotate, leading to the formation of orotidine monophosphate (OMP).</text>
</comment>
<feature type="binding site" evidence="6">
    <location>
        <position position="109"/>
    </location>
    <ligand>
        <name>5-phospho-alpha-D-ribose 1-diphosphate</name>
        <dbReference type="ChEBI" id="CHEBI:58017"/>
        <note>ligand shared between dimeric partners</note>
    </ligand>
</feature>
<keyword evidence="6" id="KW-0460">Magnesium</keyword>
<dbReference type="GO" id="GO:0004590">
    <property type="term" value="F:orotidine-5'-phosphate decarboxylase activity"/>
    <property type="evidence" value="ECO:0007669"/>
    <property type="project" value="TreeGrafter"/>
</dbReference>
<sequence length="218" mass="24188">MYFVKKTRGYWVMMSFEEKQLRDHAVMNLYRIGAIQFGDFNLADGQTTPIYVDMRLVISCPNVLQTIASLIWCLRPSFNSSLLCGVPYTALALATCISLKYNISMVLRRKELKHSSQTDRIKVEGLFSPGQTCLVINDVVASGQSILETAKALEDEGVNIRESLVFLDRQVGGADALKDAGIKLRSVFTLEELVQSLLSKCELKEADAAIASTLLKSL</sequence>
<dbReference type="NCBIfam" id="NF010382">
    <property type="entry name" value="PRK13809.1"/>
    <property type="match status" value="1"/>
</dbReference>
<gene>
    <name evidence="6 8" type="primary">pyrE</name>
    <name evidence="8" type="ordered locus">CAB131</name>
</gene>
<dbReference type="AlphaFoldDB" id="Q5L6Y1"/>
<proteinExistence type="inferred from homology"/>
<dbReference type="Pfam" id="PF00156">
    <property type="entry name" value="Pribosyltran"/>
    <property type="match status" value="1"/>
</dbReference>
<evidence type="ECO:0000256" key="5">
    <source>
        <dbReference type="ARBA" id="ARBA00022975"/>
    </source>
</evidence>
<evidence type="ECO:0000313" key="8">
    <source>
        <dbReference type="EMBL" id="CAH63589.1"/>
    </source>
</evidence>
<feature type="binding site" description="in other chain" evidence="6">
    <location>
        <begin position="137"/>
        <end position="145"/>
    </location>
    <ligand>
        <name>5-phospho-alpha-D-ribose 1-diphosphate</name>
        <dbReference type="ChEBI" id="CHEBI:58017"/>
        <note>ligand shared between dimeric partners</note>
    </ligand>
</feature>
<keyword evidence="3 6" id="KW-0328">Glycosyltransferase</keyword>
<protein>
    <recommendedName>
        <fullName evidence="2 6">Orotate phosphoribosyltransferase</fullName>
        <shortName evidence="6">OPRT</shortName>
        <shortName evidence="6">OPRTase</shortName>
        <ecNumber evidence="2 6">2.4.2.10</ecNumber>
    </recommendedName>
</protein>
<comment type="similarity">
    <text evidence="6">Belongs to the purine/pyrimidine phosphoribosyltransferase family. PyrE subfamily.</text>
</comment>
<comment type="catalytic activity">
    <reaction evidence="6">
        <text>orotidine 5'-phosphate + diphosphate = orotate + 5-phospho-alpha-D-ribose 1-diphosphate</text>
        <dbReference type="Rhea" id="RHEA:10380"/>
        <dbReference type="ChEBI" id="CHEBI:30839"/>
        <dbReference type="ChEBI" id="CHEBI:33019"/>
        <dbReference type="ChEBI" id="CHEBI:57538"/>
        <dbReference type="ChEBI" id="CHEBI:58017"/>
        <dbReference type="EC" id="2.4.2.10"/>
    </reaction>
</comment>
<evidence type="ECO:0000256" key="3">
    <source>
        <dbReference type="ARBA" id="ARBA00022676"/>
    </source>
</evidence>
<feature type="binding site" evidence="6">
    <location>
        <position position="114"/>
    </location>
    <ligand>
        <name>5-phospho-alpha-D-ribose 1-diphosphate</name>
        <dbReference type="ChEBI" id="CHEBI:58017"/>
        <note>ligand shared between dimeric partners</note>
    </ligand>
</feature>
<dbReference type="UniPathway" id="UPA00070">
    <property type="reaction ID" value="UER00119"/>
</dbReference>
<dbReference type="EMBL" id="CR848038">
    <property type="protein sequence ID" value="CAH63589.1"/>
    <property type="molecule type" value="Genomic_DNA"/>
</dbReference>
<dbReference type="GO" id="GO:0019856">
    <property type="term" value="P:pyrimidine nucleobase biosynthetic process"/>
    <property type="evidence" value="ECO:0007669"/>
    <property type="project" value="TreeGrafter"/>
</dbReference>
<dbReference type="InterPro" id="IPR023031">
    <property type="entry name" value="OPRT"/>
</dbReference>
<feature type="binding site" evidence="6">
    <location>
        <position position="113"/>
    </location>
    <ligand>
        <name>5-phospho-alpha-D-ribose 1-diphosphate</name>
        <dbReference type="ChEBI" id="CHEBI:58017"/>
        <note>ligand shared between dimeric partners</note>
    </ligand>
</feature>
<dbReference type="InterPro" id="IPR029057">
    <property type="entry name" value="PRTase-like"/>
</dbReference>
<dbReference type="KEGG" id="cab:CAB131"/>
<evidence type="ECO:0000256" key="1">
    <source>
        <dbReference type="ARBA" id="ARBA00004889"/>
    </source>
</evidence>
<dbReference type="GO" id="GO:0000287">
    <property type="term" value="F:magnesium ion binding"/>
    <property type="evidence" value="ECO:0007669"/>
    <property type="project" value="UniProtKB-UniRule"/>
</dbReference>
<evidence type="ECO:0000256" key="4">
    <source>
        <dbReference type="ARBA" id="ARBA00022679"/>
    </source>
</evidence>
<organism evidence="8 9">
    <name type="scientific">Chlamydia abortus (strain DSM 27085 / S26/3)</name>
    <name type="common">Chlamydophila abortus</name>
    <dbReference type="NCBI Taxonomy" id="218497"/>
    <lineage>
        <taxon>Bacteria</taxon>
        <taxon>Pseudomonadati</taxon>
        <taxon>Chlamydiota</taxon>
        <taxon>Chlamydiia</taxon>
        <taxon>Chlamydiales</taxon>
        <taxon>Chlamydiaceae</taxon>
        <taxon>Chlamydia/Chlamydophila group</taxon>
        <taxon>Chlamydia</taxon>
    </lineage>
</organism>
<accession>Q5L6Y1</accession>
<dbReference type="GO" id="GO:0004588">
    <property type="term" value="F:orotate phosphoribosyltransferase activity"/>
    <property type="evidence" value="ECO:0007669"/>
    <property type="project" value="UniProtKB-UniRule"/>
</dbReference>
<dbReference type="Gene3D" id="3.40.50.2020">
    <property type="match status" value="1"/>
</dbReference>
<dbReference type="PANTHER" id="PTHR19278">
    <property type="entry name" value="OROTATE PHOSPHORIBOSYLTRANSFERASE"/>
    <property type="match status" value="1"/>
</dbReference>
<keyword evidence="5 6" id="KW-0665">Pyrimidine biosynthesis</keyword>
<feature type="binding site" evidence="6">
    <location>
        <position position="169"/>
    </location>
    <ligand>
        <name>orotate</name>
        <dbReference type="ChEBI" id="CHEBI:30839"/>
    </ligand>
</feature>
<evidence type="ECO:0000256" key="2">
    <source>
        <dbReference type="ARBA" id="ARBA00011971"/>
    </source>
</evidence>